<gene>
    <name evidence="3" type="ORF">NA57DRAFT_73519</name>
</gene>
<comment type="caution">
    <text evidence="3">The sequence shown here is derived from an EMBL/GenBank/DDBJ whole genome shotgun (WGS) entry which is preliminary data.</text>
</comment>
<evidence type="ECO:0000313" key="4">
    <source>
        <dbReference type="Proteomes" id="UP000799772"/>
    </source>
</evidence>
<dbReference type="OrthoDB" id="1862401at2759"/>
<evidence type="ECO:0000313" key="3">
    <source>
        <dbReference type="EMBL" id="KAF2102082.1"/>
    </source>
</evidence>
<sequence>MRQTGPTSFELGFFDQIPSVSTYTVILLGFPLPAGTDLQDVKNQLRAATDTLAKAFPWTRGRVLLHVPEEEKNTSSGTYSVTTERPNEIIRFEDVTTSLPSYEEILRAKVPITMIPPEILAPREGLPSHVDPSKDDVSALDIQVNLVNGGLLLCFASNHNVTDMNGQGQLIRLFARALSHDEPFTKQQVEIGNIDRREFLPRLKNGEKAPGFEHLFGPSKLGQNTWGAAGPPASWKMARFPSEKLKVLKELASRKNYSMIVNGTTSAGPEWISTNDALSAFLWQRITAARANHLDTKDSTNLVRAINSRKRLQPQIPEEYMGHFVYGTLNSFPIEEIVEEENIARVAAALRQSLYDTDDYTIRAFLDTISKESDKSKVDYTTTMKWHRDVILSSWAELGLSTTEFGSLGTPDFVRRPNFAPLPSCIFVVDKTKRGDYDVAICLTTEDWAELEKDKVWEEYVEMIG</sequence>
<dbReference type="Pfam" id="PF22664">
    <property type="entry name" value="TRI-like_N"/>
    <property type="match status" value="1"/>
</dbReference>
<evidence type="ECO:0000259" key="2">
    <source>
        <dbReference type="Pfam" id="PF22664"/>
    </source>
</evidence>
<dbReference type="AlphaFoldDB" id="A0A9P4ILS7"/>
<organism evidence="3 4">
    <name type="scientific">Rhizodiscina lignyota</name>
    <dbReference type="NCBI Taxonomy" id="1504668"/>
    <lineage>
        <taxon>Eukaryota</taxon>
        <taxon>Fungi</taxon>
        <taxon>Dikarya</taxon>
        <taxon>Ascomycota</taxon>
        <taxon>Pezizomycotina</taxon>
        <taxon>Dothideomycetes</taxon>
        <taxon>Pleosporomycetidae</taxon>
        <taxon>Aulographales</taxon>
        <taxon>Rhizodiscinaceae</taxon>
        <taxon>Rhizodiscina</taxon>
    </lineage>
</organism>
<proteinExistence type="predicted"/>
<dbReference type="EMBL" id="ML978123">
    <property type="protein sequence ID" value="KAF2102082.1"/>
    <property type="molecule type" value="Genomic_DNA"/>
</dbReference>
<dbReference type="GO" id="GO:0016740">
    <property type="term" value="F:transferase activity"/>
    <property type="evidence" value="ECO:0007669"/>
    <property type="project" value="UniProtKB-KW"/>
</dbReference>
<keyword evidence="1" id="KW-0808">Transferase</keyword>
<keyword evidence="4" id="KW-1185">Reference proteome</keyword>
<reference evidence="3" key="1">
    <citation type="journal article" date="2020" name="Stud. Mycol.">
        <title>101 Dothideomycetes genomes: a test case for predicting lifestyles and emergence of pathogens.</title>
        <authorList>
            <person name="Haridas S."/>
            <person name="Albert R."/>
            <person name="Binder M."/>
            <person name="Bloem J."/>
            <person name="Labutti K."/>
            <person name="Salamov A."/>
            <person name="Andreopoulos B."/>
            <person name="Baker S."/>
            <person name="Barry K."/>
            <person name="Bills G."/>
            <person name="Bluhm B."/>
            <person name="Cannon C."/>
            <person name="Castanera R."/>
            <person name="Culley D."/>
            <person name="Daum C."/>
            <person name="Ezra D."/>
            <person name="Gonzalez J."/>
            <person name="Henrissat B."/>
            <person name="Kuo A."/>
            <person name="Liang C."/>
            <person name="Lipzen A."/>
            <person name="Lutzoni F."/>
            <person name="Magnuson J."/>
            <person name="Mondo S."/>
            <person name="Nolan M."/>
            <person name="Ohm R."/>
            <person name="Pangilinan J."/>
            <person name="Park H.-J."/>
            <person name="Ramirez L."/>
            <person name="Alfaro M."/>
            <person name="Sun H."/>
            <person name="Tritt A."/>
            <person name="Yoshinaga Y."/>
            <person name="Zwiers L.-H."/>
            <person name="Turgeon B."/>
            <person name="Goodwin S."/>
            <person name="Spatafora J."/>
            <person name="Crous P."/>
            <person name="Grigoriev I."/>
        </authorList>
    </citation>
    <scope>NUCLEOTIDE SEQUENCE</scope>
    <source>
        <strain evidence="3">CBS 133067</strain>
    </source>
</reference>
<dbReference type="InterPro" id="IPR023213">
    <property type="entry name" value="CAT-like_dom_sf"/>
</dbReference>
<dbReference type="InterPro" id="IPR054710">
    <property type="entry name" value="Tri101-like_N"/>
</dbReference>
<dbReference type="InterPro" id="IPR051283">
    <property type="entry name" value="Sec_Metabolite_Acyltrans"/>
</dbReference>
<dbReference type="Proteomes" id="UP000799772">
    <property type="component" value="Unassembled WGS sequence"/>
</dbReference>
<dbReference type="Gene3D" id="3.30.559.10">
    <property type="entry name" value="Chloramphenicol acetyltransferase-like domain"/>
    <property type="match status" value="2"/>
</dbReference>
<name>A0A9P4ILS7_9PEZI</name>
<evidence type="ECO:0000256" key="1">
    <source>
        <dbReference type="ARBA" id="ARBA00022679"/>
    </source>
</evidence>
<dbReference type="PANTHER" id="PTHR31896">
    <property type="entry name" value="FAMILY REGULATORY PROTEIN, PUTATIVE (AFU_ORTHOLOGUE AFUA_3G14730)-RELATED"/>
    <property type="match status" value="1"/>
</dbReference>
<accession>A0A9P4ILS7</accession>
<protein>
    <recommendedName>
        <fullName evidence="2">Trichothecene 3-O-acetyltransferase-like N-terminal domain-containing protein</fullName>
    </recommendedName>
</protein>
<feature type="domain" description="Trichothecene 3-O-acetyltransferase-like N-terminal" evidence="2">
    <location>
        <begin position="23"/>
        <end position="177"/>
    </location>
</feature>
<dbReference type="PANTHER" id="PTHR31896:SF64">
    <property type="entry name" value="TRICHOTHECENE 3-O-ACETYLTRANSFERASE"/>
    <property type="match status" value="1"/>
</dbReference>